<dbReference type="KEGG" id="tbi:Tbis_3572"/>
<accession>D6YAK7</accession>
<dbReference type="RefSeq" id="WP_013133793.1">
    <property type="nucleotide sequence ID" value="NC_014165.1"/>
</dbReference>
<keyword evidence="3" id="KW-1185">Reference proteome</keyword>
<protein>
    <submittedName>
        <fullName evidence="2">Uncharacterized protein</fullName>
    </submittedName>
</protein>
<keyword evidence="1" id="KW-0812">Transmembrane</keyword>
<name>D6YAK7_THEBD</name>
<dbReference type="SUPFAM" id="SSF55826">
    <property type="entry name" value="YbaK/ProRS associated domain"/>
    <property type="match status" value="1"/>
</dbReference>
<dbReference type="Gene3D" id="3.90.960.10">
    <property type="entry name" value="YbaK/aminoacyl-tRNA synthetase-associated domain"/>
    <property type="match status" value="1"/>
</dbReference>
<dbReference type="STRING" id="469371.Tbis_3572"/>
<keyword evidence="1" id="KW-0472">Membrane</keyword>
<dbReference type="EMBL" id="CP001874">
    <property type="protein sequence ID" value="ADG90260.1"/>
    <property type="molecule type" value="Genomic_DNA"/>
</dbReference>
<dbReference type="AlphaFoldDB" id="D6YAK7"/>
<dbReference type="GO" id="GO:0002161">
    <property type="term" value="F:aminoacyl-tRNA deacylase activity"/>
    <property type="evidence" value="ECO:0007669"/>
    <property type="project" value="InterPro"/>
</dbReference>
<keyword evidence="1" id="KW-1133">Transmembrane helix</keyword>
<evidence type="ECO:0000256" key="1">
    <source>
        <dbReference type="SAM" id="Phobius"/>
    </source>
</evidence>
<dbReference type="OrthoDB" id="3533795at2"/>
<dbReference type="Proteomes" id="UP000006640">
    <property type="component" value="Chromosome"/>
</dbReference>
<sequence>MKDALAIHRWLLAHQIHHEIVRLPRPLTCSDELPLVLGVAPETCVHASVFEVWPRDGRGPGGAAAVPVAVICAVSAALTSAVVAAALRAHRAQPASPFQVNLLTDYPDRLICPLLLPEGLPVLVDRRLFDRLGPYDVVHTPTGERFTVLRVRAAQLAALLPGRRVDFLPRHETGPAAVAAQCTRHRP</sequence>
<organism evidence="2 3">
    <name type="scientific">Thermobispora bispora (strain ATCC 19993 / DSM 43833 / CBS 139.67 / JCM 10125 / KCTC 9307 / NBRC 14880 / R51)</name>
    <dbReference type="NCBI Taxonomy" id="469371"/>
    <lineage>
        <taxon>Bacteria</taxon>
        <taxon>Bacillati</taxon>
        <taxon>Actinomycetota</taxon>
        <taxon>Actinomycetes</taxon>
        <taxon>Streptosporangiales</taxon>
        <taxon>Streptosporangiaceae</taxon>
        <taxon>Thermobispora</taxon>
    </lineage>
</organism>
<proteinExistence type="predicted"/>
<evidence type="ECO:0000313" key="3">
    <source>
        <dbReference type="Proteomes" id="UP000006640"/>
    </source>
</evidence>
<dbReference type="eggNOG" id="COG2606">
    <property type="taxonomic scope" value="Bacteria"/>
</dbReference>
<evidence type="ECO:0000313" key="2">
    <source>
        <dbReference type="EMBL" id="ADG90260.1"/>
    </source>
</evidence>
<reference evidence="2 3" key="1">
    <citation type="submission" date="2010-01" db="EMBL/GenBank/DDBJ databases">
        <title>The complete genome of Thermobispora bispora DSM 43833.</title>
        <authorList>
            <consortium name="US DOE Joint Genome Institute (JGI-PGF)"/>
            <person name="Lucas S."/>
            <person name="Copeland A."/>
            <person name="Lapidus A."/>
            <person name="Glavina del Rio T."/>
            <person name="Dalin E."/>
            <person name="Tice H."/>
            <person name="Bruce D."/>
            <person name="Goodwin L."/>
            <person name="Pitluck S."/>
            <person name="Kyrpides N."/>
            <person name="Mavromatis K."/>
            <person name="Ivanova N."/>
            <person name="Mikhailova N."/>
            <person name="Chertkov O."/>
            <person name="Brettin T."/>
            <person name="Detter J.C."/>
            <person name="Han C."/>
            <person name="Larimer F."/>
            <person name="Land M."/>
            <person name="Hauser L."/>
            <person name="Markowitz V."/>
            <person name="Cheng J.-F."/>
            <person name="Hugenholtz P."/>
            <person name="Woyke T."/>
            <person name="Wu D."/>
            <person name="Jando M."/>
            <person name="Schneider S."/>
            <person name="Klenk H.-P."/>
            <person name="Eisen J.A."/>
        </authorList>
    </citation>
    <scope>NUCLEOTIDE SEQUENCE [LARGE SCALE GENOMIC DNA]</scope>
    <source>
        <strain evidence="3">ATCC 19993 / DSM 43833 / CBS 139.67 / JCM 10125 / KCTC 9307 / NBRC 14880 / R51</strain>
    </source>
</reference>
<feature type="transmembrane region" description="Helical" evidence="1">
    <location>
        <begin position="64"/>
        <end position="87"/>
    </location>
</feature>
<gene>
    <name evidence="2" type="ordered locus">Tbis_3572</name>
</gene>
<dbReference type="InterPro" id="IPR036754">
    <property type="entry name" value="YbaK/aa-tRNA-synt-asso_dom_sf"/>
</dbReference>
<dbReference type="HOGENOM" id="CLU_1546757_0_0_11"/>